<protein>
    <submittedName>
        <fullName evidence="2">Uncharacterized protein</fullName>
    </submittedName>
</protein>
<gene>
    <name evidence="2" type="ORF">ElyMa_003026300</name>
</gene>
<evidence type="ECO:0000313" key="3">
    <source>
        <dbReference type="Proteomes" id="UP000762676"/>
    </source>
</evidence>
<feature type="region of interest" description="Disordered" evidence="1">
    <location>
        <begin position="1"/>
        <end position="36"/>
    </location>
</feature>
<dbReference type="EMBL" id="BMAT01006257">
    <property type="protein sequence ID" value="GFS08983.1"/>
    <property type="molecule type" value="Genomic_DNA"/>
</dbReference>
<feature type="compositionally biased region" description="Polar residues" evidence="1">
    <location>
        <begin position="1"/>
        <end position="11"/>
    </location>
</feature>
<sequence length="149" mass="17080">MRRSCESNPQTPDHKSDAQTTEPRCRRSRSGNTLDKRVRDDTLLTSIIQKRQPISRIKLYKERRHLPLLHHLLKINSRQSRVATCQAGNPFKPQLVTSWSDLTSAMSTQLVVVIPCNPSRILSSRLALIHAVHTHRRSQFPKHTSHALP</sequence>
<name>A0AAV4IHA8_9GAST</name>
<proteinExistence type="predicted"/>
<accession>A0AAV4IHA8</accession>
<dbReference type="Proteomes" id="UP000762676">
    <property type="component" value="Unassembled WGS sequence"/>
</dbReference>
<evidence type="ECO:0000313" key="2">
    <source>
        <dbReference type="EMBL" id="GFS08983.1"/>
    </source>
</evidence>
<comment type="caution">
    <text evidence="2">The sequence shown here is derived from an EMBL/GenBank/DDBJ whole genome shotgun (WGS) entry which is preliminary data.</text>
</comment>
<evidence type="ECO:0000256" key="1">
    <source>
        <dbReference type="SAM" id="MobiDB-lite"/>
    </source>
</evidence>
<organism evidence="2 3">
    <name type="scientific">Elysia marginata</name>
    <dbReference type="NCBI Taxonomy" id="1093978"/>
    <lineage>
        <taxon>Eukaryota</taxon>
        <taxon>Metazoa</taxon>
        <taxon>Spiralia</taxon>
        <taxon>Lophotrochozoa</taxon>
        <taxon>Mollusca</taxon>
        <taxon>Gastropoda</taxon>
        <taxon>Heterobranchia</taxon>
        <taxon>Euthyneura</taxon>
        <taxon>Panpulmonata</taxon>
        <taxon>Sacoglossa</taxon>
        <taxon>Placobranchoidea</taxon>
        <taxon>Plakobranchidae</taxon>
        <taxon>Elysia</taxon>
    </lineage>
</organism>
<reference evidence="2 3" key="1">
    <citation type="journal article" date="2021" name="Elife">
        <title>Chloroplast acquisition without the gene transfer in kleptoplastic sea slugs, Plakobranchus ocellatus.</title>
        <authorList>
            <person name="Maeda T."/>
            <person name="Takahashi S."/>
            <person name="Yoshida T."/>
            <person name="Shimamura S."/>
            <person name="Takaki Y."/>
            <person name="Nagai Y."/>
            <person name="Toyoda A."/>
            <person name="Suzuki Y."/>
            <person name="Arimoto A."/>
            <person name="Ishii H."/>
            <person name="Satoh N."/>
            <person name="Nishiyama T."/>
            <person name="Hasebe M."/>
            <person name="Maruyama T."/>
            <person name="Minagawa J."/>
            <person name="Obokata J."/>
            <person name="Shigenobu S."/>
        </authorList>
    </citation>
    <scope>NUCLEOTIDE SEQUENCE [LARGE SCALE GENOMIC DNA]</scope>
</reference>
<keyword evidence="3" id="KW-1185">Reference proteome</keyword>
<dbReference type="AlphaFoldDB" id="A0AAV4IHA8"/>